<evidence type="ECO:0000313" key="6">
    <source>
        <dbReference type="Proteomes" id="UP000824065"/>
    </source>
</evidence>
<dbReference type="PANTHER" id="PTHR43405">
    <property type="entry name" value="GLYCOSYL HYDROLASE DIGH"/>
    <property type="match status" value="1"/>
</dbReference>
<dbReference type="Proteomes" id="UP000824065">
    <property type="component" value="Unassembled WGS sequence"/>
</dbReference>
<evidence type="ECO:0000256" key="1">
    <source>
        <dbReference type="ARBA" id="ARBA00022729"/>
    </source>
</evidence>
<gene>
    <name evidence="5" type="ORF">H9725_03300</name>
</gene>
<feature type="domain" description="Glycosyl hydrolase-like 10" evidence="4">
    <location>
        <begin position="73"/>
        <end position="328"/>
    </location>
</feature>
<sequence>MRQKHPTGQKRRAGRAGPPCRRRGPRVTRRALLLGAGAAALGAAGLWLRRLGGPGGEAPAAPDAGTPPAGEWRAAWISYIELQGMDYTSAEAFRAGAAAMMDRCAGLGLNTVIVQVRPFGDALYPSALFPWSHICTGVQGVSPGFDPLDILLTEAHSRGLSFEGWINPYRLQASASSPGTLAADNLANTHPDWVAAAGGGLYLNPAIPEVAAYVVEGVAELVRTYPVDGVHFDDYFYPTTDPAIDAARFAASGAADLAEWRRQNVTALVKAAHDAVKAADPTLRFGVSPQGNPDNDMSQQYSDVRGWLAAGSEDAVVDYLCPQLYWGYGYTLSNGSRRFAYENILAEWLAMPRGSAALYVGLGAYRIGEGDGGSNGDSVSGWSTGRALADQVGTLRAAGAGGYALYRYGSLFQNTAWPQLAEAECAALTAANAPDGGRAG</sequence>
<evidence type="ECO:0000259" key="4">
    <source>
        <dbReference type="Pfam" id="PF02638"/>
    </source>
</evidence>
<dbReference type="InterPro" id="IPR003790">
    <property type="entry name" value="GHL10"/>
</dbReference>
<reference evidence="5" key="1">
    <citation type="journal article" date="2021" name="PeerJ">
        <title>Extensive microbial diversity within the chicken gut microbiome revealed by metagenomics and culture.</title>
        <authorList>
            <person name="Gilroy R."/>
            <person name="Ravi A."/>
            <person name="Getino M."/>
            <person name="Pursley I."/>
            <person name="Horton D.L."/>
            <person name="Alikhan N.F."/>
            <person name="Baker D."/>
            <person name="Gharbi K."/>
            <person name="Hall N."/>
            <person name="Watson M."/>
            <person name="Adriaenssens E.M."/>
            <person name="Foster-Nyarko E."/>
            <person name="Jarju S."/>
            <person name="Secka A."/>
            <person name="Antonio M."/>
            <person name="Oren A."/>
            <person name="Chaudhuri R.R."/>
            <person name="La Ragione R."/>
            <person name="Hildebrand F."/>
            <person name="Pallen M.J."/>
        </authorList>
    </citation>
    <scope>NUCLEOTIDE SEQUENCE</scope>
    <source>
        <strain evidence="5">ChiBcec16-3735</strain>
    </source>
</reference>
<dbReference type="InterPro" id="IPR006311">
    <property type="entry name" value="TAT_signal"/>
</dbReference>
<evidence type="ECO:0000256" key="3">
    <source>
        <dbReference type="SAM" id="Phobius"/>
    </source>
</evidence>
<reference evidence="5" key="2">
    <citation type="submission" date="2021-04" db="EMBL/GenBank/DDBJ databases">
        <authorList>
            <person name="Gilroy R."/>
        </authorList>
    </citation>
    <scope>NUCLEOTIDE SEQUENCE</scope>
    <source>
        <strain evidence="5">ChiBcec16-3735</strain>
    </source>
</reference>
<protein>
    <submittedName>
        <fullName evidence="5">Family 10 glycosylhydrolase</fullName>
    </submittedName>
</protein>
<feature type="region of interest" description="Disordered" evidence="2">
    <location>
        <begin position="1"/>
        <end position="24"/>
    </location>
</feature>
<feature type="transmembrane region" description="Helical" evidence="3">
    <location>
        <begin position="31"/>
        <end position="48"/>
    </location>
</feature>
<keyword evidence="3" id="KW-0812">Transmembrane</keyword>
<dbReference type="PROSITE" id="PS51318">
    <property type="entry name" value="TAT"/>
    <property type="match status" value="1"/>
</dbReference>
<dbReference type="Pfam" id="PF02638">
    <property type="entry name" value="GHL10"/>
    <property type="match status" value="1"/>
</dbReference>
<evidence type="ECO:0000313" key="5">
    <source>
        <dbReference type="EMBL" id="HIZ57597.1"/>
    </source>
</evidence>
<dbReference type="InterPro" id="IPR017853">
    <property type="entry name" value="GH"/>
</dbReference>
<comment type="caution">
    <text evidence="5">The sequence shown here is derived from an EMBL/GenBank/DDBJ whole genome shotgun (WGS) entry which is preliminary data.</text>
</comment>
<evidence type="ECO:0000256" key="2">
    <source>
        <dbReference type="SAM" id="MobiDB-lite"/>
    </source>
</evidence>
<dbReference type="Gene3D" id="3.20.20.80">
    <property type="entry name" value="Glycosidases"/>
    <property type="match status" value="1"/>
</dbReference>
<keyword evidence="3" id="KW-1133">Transmembrane helix</keyword>
<dbReference type="InterPro" id="IPR052177">
    <property type="entry name" value="Divisome_Glycosyl_Hydrolase"/>
</dbReference>
<dbReference type="SUPFAM" id="SSF51445">
    <property type="entry name" value="(Trans)glycosidases"/>
    <property type="match status" value="1"/>
</dbReference>
<organism evidence="5 6">
    <name type="scientific">Candidatus Faecalibacterium gallistercoris</name>
    <dbReference type="NCBI Taxonomy" id="2838579"/>
    <lineage>
        <taxon>Bacteria</taxon>
        <taxon>Bacillati</taxon>
        <taxon>Bacillota</taxon>
        <taxon>Clostridia</taxon>
        <taxon>Eubacteriales</taxon>
        <taxon>Oscillospiraceae</taxon>
        <taxon>Faecalibacterium</taxon>
    </lineage>
</organism>
<keyword evidence="3" id="KW-0472">Membrane</keyword>
<name>A0A9D2JLX8_9FIRM</name>
<dbReference type="EMBL" id="DXBJ01000022">
    <property type="protein sequence ID" value="HIZ57597.1"/>
    <property type="molecule type" value="Genomic_DNA"/>
</dbReference>
<keyword evidence="1" id="KW-0732">Signal</keyword>
<dbReference type="PANTHER" id="PTHR43405:SF1">
    <property type="entry name" value="GLYCOSYL HYDROLASE DIGH"/>
    <property type="match status" value="1"/>
</dbReference>
<accession>A0A9D2JLX8</accession>
<dbReference type="AlphaFoldDB" id="A0A9D2JLX8"/>
<proteinExistence type="predicted"/>